<organism evidence="2 3">
    <name type="scientific">Streptomyces wedmorensis</name>
    <dbReference type="NCBI Taxonomy" id="43759"/>
    <lineage>
        <taxon>Bacteria</taxon>
        <taxon>Bacillati</taxon>
        <taxon>Actinomycetota</taxon>
        <taxon>Actinomycetes</taxon>
        <taxon>Kitasatosporales</taxon>
        <taxon>Streptomycetaceae</taxon>
        <taxon>Streptomyces</taxon>
    </lineage>
</organism>
<gene>
    <name evidence="2" type="ORF">ACFQ63_33130</name>
</gene>
<dbReference type="Proteomes" id="UP001600424">
    <property type="component" value="Unassembled WGS sequence"/>
</dbReference>
<feature type="compositionally biased region" description="Polar residues" evidence="1">
    <location>
        <begin position="165"/>
        <end position="178"/>
    </location>
</feature>
<keyword evidence="3" id="KW-1185">Reference proteome</keyword>
<evidence type="ECO:0000313" key="2">
    <source>
        <dbReference type="EMBL" id="MFE5984526.1"/>
    </source>
</evidence>
<proteinExistence type="predicted"/>
<evidence type="ECO:0000313" key="3">
    <source>
        <dbReference type="Proteomes" id="UP001600424"/>
    </source>
</evidence>
<dbReference type="SUPFAM" id="SSF56219">
    <property type="entry name" value="DNase I-like"/>
    <property type="match status" value="1"/>
</dbReference>
<dbReference type="RefSeq" id="WP_386256659.1">
    <property type="nucleotide sequence ID" value="NZ_JBHTRV010000035.1"/>
</dbReference>
<protein>
    <submittedName>
        <fullName evidence="2">Uncharacterized protein</fullName>
    </submittedName>
</protein>
<feature type="region of interest" description="Disordered" evidence="1">
    <location>
        <begin position="151"/>
        <end position="179"/>
    </location>
</feature>
<reference evidence="2 3" key="1">
    <citation type="submission" date="2024-09" db="EMBL/GenBank/DDBJ databases">
        <title>The Natural Products Discovery Center: Release of the First 8490 Sequenced Strains for Exploring Actinobacteria Biosynthetic Diversity.</title>
        <authorList>
            <person name="Kalkreuter E."/>
            <person name="Kautsar S.A."/>
            <person name="Yang D."/>
            <person name="Bader C.D."/>
            <person name="Teijaro C.N."/>
            <person name="Fluegel L."/>
            <person name="Davis C.M."/>
            <person name="Simpson J.R."/>
            <person name="Lauterbach L."/>
            <person name="Steele A.D."/>
            <person name="Gui C."/>
            <person name="Meng S."/>
            <person name="Li G."/>
            <person name="Viehrig K."/>
            <person name="Ye F."/>
            <person name="Su P."/>
            <person name="Kiefer A.F."/>
            <person name="Nichols A."/>
            <person name="Cepeda A.J."/>
            <person name="Yan W."/>
            <person name="Fan B."/>
            <person name="Jiang Y."/>
            <person name="Adhikari A."/>
            <person name="Zheng C.-J."/>
            <person name="Schuster L."/>
            <person name="Cowan T.M."/>
            <person name="Smanski M.J."/>
            <person name="Chevrette M.G."/>
            <person name="De Carvalho L.P.S."/>
            <person name="Shen B."/>
        </authorList>
    </citation>
    <scope>NUCLEOTIDE SEQUENCE [LARGE SCALE GENOMIC DNA]</scope>
    <source>
        <strain evidence="2 3">NPDC056472</strain>
    </source>
</reference>
<sequence length="230" mass="23948">MRCSAIRSTGSSRGGTVYGSYASQNVGLIKVKTLPTSAFPVADVGDVLSGTTAGPLDYDSFGGYRIQATTLGAPTDNTVVAADQTYAKLIAAIQAGDCPTYAYRQINPVDDQDGGDPGGNIRVGFLCNPTRAGFTDRAGGTSTTAASVVNTGGTAAPSVSPERINPTNSLEQQPQAAQRHTYVHQGDPQALDHILTSPALTSYAYDIVHFSAEFADQASDHDPQVVRLPP</sequence>
<dbReference type="InterPro" id="IPR036691">
    <property type="entry name" value="Endo/exonu/phosph_ase_sf"/>
</dbReference>
<dbReference type="EMBL" id="JBHTRV010000035">
    <property type="protein sequence ID" value="MFE5984526.1"/>
    <property type="molecule type" value="Genomic_DNA"/>
</dbReference>
<name>A0ABW6J3Z5_STRWE</name>
<dbReference type="PANTHER" id="PTHR42834:SF1">
    <property type="entry name" value="ENDONUCLEASE_EXONUCLEASE_PHOSPHATASE FAMILY PROTEIN (AFU_ORTHOLOGUE AFUA_3G09210)"/>
    <property type="match status" value="1"/>
</dbReference>
<accession>A0ABW6J3Z5</accession>
<dbReference type="PANTHER" id="PTHR42834">
    <property type="entry name" value="ENDONUCLEASE/EXONUCLEASE/PHOSPHATASE FAMILY PROTEIN (AFU_ORTHOLOGUE AFUA_3G09210)"/>
    <property type="match status" value="1"/>
</dbReference>
<evidence type="ECO:0000256" key="1">
    <source>
        <dbReference type="SAM" id="MobiDB-lite"/>
    </source>
</evidence>
<comment type="caution">
    <text evidence="2">The sequence shown here is derived from an EMBL/GenBank/DDBJ whole genome shotgun (WGS) entry which is preliminary data.</text>
</comment>